<comment type="caution">
    <text evidence="2">The sequence shown here is derived from an EMBL/GenBank/DDBJ whole genome shotgun (WGS) entry which is preliminary data.</text>
</comment>
<proteinExistence type="predicted"/>
<protein>
    <submittedName>
        <fullName evidence="2">Uncharacterized protein</fullName>
    </submittedName>
</protein>
<name>A0ABV7ALL1_9RHOB</name>
<keyword evidence="1" id="KW-1133">Transmembrane helix</keyword>
<organism evidence="2 3">
    <name type="scientific">Acidimangrovimonas pyrenivorans</name>
    <dbReference type="NCBI Taxonomy" id="2030798"/>
    <lineage>
        <taxon>Bacteria</taxon>
        <taxon>Pseudomonadati</taxon>
        <taxon>Pseudomonadota</taxon>
        <taxon>Alphaproteobacteria</taxon>
        <taxon>Rhodobacterales</taxon>
        <taxon>Paracoccaceae</taxon>
        <taxon>Acidimangrovimonas</taxon>
    </lineage>
</organism>
<keyword evidence="1" id="KW-0812">Transmembrane</keyword>
<dbReference type="RefSeq" id="WP_377834653.1">
    <property type="nucleotide sequence ID" value="NZ_JBHRSK010000016.1"/>
</dbReference>
<evidence type="ECO:0000313" key="2">
    <source>
        <dbReference type="EMBL" id="MFC2969892.1"/>
    </source>
</evidence>
<evidence type="ECO:0000256" key="1">
    <source>
        <dbReference type="SAM" id="Phobius"/>
    </source>
</evidence>
<keyword evidence="1" id="KW-0472">Membrane</keyword>
<accession>A0ABV7ALL1</accession>
<sequence>MATAFKPWKSRQSFLSTASTLWLLGGFAVAMMVVTTYHMLIWTGTYRVEPPPGLAVGKGAAGGAIARVSCRNIGAIPQDVLTSWVLGYWNGANPQALRADPPFMTPKKAGAAVMYACLATPDATIRAAVSEALAKMPGLSADRAALRDQS</sequence>
<keyword evidence="3" id="KW-1185">Reference proteome</keyword>
<gene>
    <name evidence="2" type="ORF">ACFOES_17480</name>
</gene>
<reference evidence="3" key="1">
    <citation type="journal article" date="2019" name="Int. J. Syst. Evol. Microbiol.">
        <title>The Global Catalogue of Microorganisms (GCM) 10K type strain sequencing project: providing services to taxonomists for standard genome sequencing and annotation.</title>
        <authorList>
            <consortium name="The Broad Institute Genomics Platform"/>
            <consortium name="The Broad Institute Genome Sequencing Center for Infectious Disease"/>
            <person name="Wu L."/>
            <person name="Ma J."/>
        </authorList>
    </citation>
    <scope>NUCLEOTIDE SEQUENCE [LARGE SCALE GENOMIC DNA]</scope>
    <source>
        <strain evidence="3">KCTC 62192</strain>
    </source>
</reference>
<feature type="transmembrane region" description="Helical" evidence="1">
    <location>
        <begin position="21"/>
        <end position="42"/>
    </location>
</feature>
<dbReference type="Proteomes" id="UP001595443">
    <property type="component" value="Unassembled WGS sequence"/>
</dbReference>
<evidence type="ECO:0000313" key="3">
    <source>
        <dbReference type="Proteomes" id="UP001595443"/>
    </source>
</evidence>
<dbReference type="EMBL" id="JBHRSK010000016">
    <property type="protein sequence ID" value="MFC2969892.1"/>
    <property type="molecule type" value="Genomic_DNA"/>
</dbReference>